<dbReference type="Gene3D" id="2.60.40.10">
    <property type="entry name" value="Immunoglobulins"/>
    <property type="match status" value="1"/>
</dbReference>
<organism evidence="3 4">
    <name type="scientific">Actinomyces oris</name>
    <dbReference type="NCBI Taxonomy" id="544580"/>
    <lineage>
        <taxon>Bacteria</taxon>
        <taxon>Bacillati</taxon>
        <taxon>Actinomycetota</taxon>
        <taxon>Actinomycetes</taxon>
        <taxon>Actinomycetales</taxon>
        <taxon>Actinomycetaceae</taxon>
        <taxon>Actinomyces</taxon>
    </lineage>
</organism>
<feature type="transmembrane region" description="Helical" evidence="1">
    <location>
        <begin position="20"/>
        <end position="40"/>
    </location>
</feature>
<feature type="domain" description="SpaA-like prealbumin fold" evidence="2">
    <location>
        <begin position="1256"/>
        <end position="1339"/>
    </location>
</feature>
<feature type="transmembrane region" description="Helical" evidence="1">
    <location>
        <begin position="1384"/>
        <end position="1403"/>
    </location>
</feature>
<dbReference type="EMBL" id="MSKM01000019">
    <property type="protein sequence ID" value="OLO53598.1"/>
    <property type="molecule type" value="Genomic_DNA"/>
</dbReference>
<accession>A0A1Q8VYS3</accession>
<keyword evidence="1" id="KW-0472">Membrane</keyword>
<reference evidence="3 4" key="1">
    <citation type="submission" date="2016-12" db="EMBL/GenBank/DDBJ databases">
        <title>Genomic comparison of strains in the 'Actinomyces naeslundii' group.</title>
        <authorList>
            <person name="Mughal S.R."/>
            <person name="Do T."/>
            <person name="Gilbert S.C."/>
            <person name="Witherden E.A."/>
            <person name="Didelot X."/>
            <person name="Beighton D."/>
        </authorList>
    </citation>
    <scope>NUCLEOTIDE SEQUENCE [LARGE SCALE GENOMIC DNA]</scope>
    <source>
        <strain evidence="3 4">MMRCO6-1</strain>
    </source>
</reference>
<dbReference type="InterPro" id="IPR041033">
    <property type="entry name" value="SpaA_PFL_dom_1"/>
</dbReference>
<dbReference type="Pfam" id="PF17802">
    <property type="entry name" value="SpaA"/>
    <property type="match status" value="1"/>
</dbReference>
<evidence type="ECO:0000313" key="4">
    <source>
        <dbReference type="Proteomes" id="UP000185772"/>
    </source>
</evidence>
<dbReference type="GO" id="GO:0005975">
    <property type="term" value="P:carbohydrate metabolic process"/>
    <property type="evidence" value="ECO:0007669"/>
    <property type="project" value="UniProtKB-ARBA"/>
</dbReference>
<gene>
    <name evidence="3" type="ORF">BKH27_06205</name>
</gene>
<evidence type="ECO:0000259" key="2">
    <source>
        <dbReference type="Pfam" id="PF17802"/>
    </source>
</evidence>
<sequence length="1415" mass="149448">MSQSSLRSRCGRKGLLRRFFAVVGSLAIVLVTMVSLPWTAPSADAATGELDVPLGDTSAQIGYVRTIQSSDRITDTASDGRSYTSYPWEWGRTRACIRYTPGSNLYWTDMVRGSSGQYAAVGYGRPRWEQNSCPDVYKGEAADRSQTSLGFQPSDTTSVKVGQVFLVGRMRHVNSPVYTDSSRVTNPAEGGTSYYGSFNIRTAGTIEANFPWKEFDTINTCTGKLGSDGKLVIGDYATEQDTVATPYAYDRNGKVGRYDGRTYTYMYQNGSLVWFNGYMTQAFTDKNGRSCADDILDIESDRSDTAWTDPNTGIKYKLKLWGFVNNGSDQQCLADLEKAQTSQLEERFITRENATSFGCLYGSIEQERPVTFAKDVKADSSVQGSLTIPTFKYANASPEGTYGAQKWGTPSPLTPTWNAEDVDPTSYPLLAPNDAATVQETGTSPQASVDRKTGEVWTSGWFLRNVSCTVGSGDVPLLRRDGITRLDESDSVDLDKRTIRLDETQLAEHQDEVGVKCVWHNEYVVGRGRVTLVTVVDGGSARPEQWTMTAKPATEGLFGQKTITGASGTPAVSKVYTAGGTYGLSTSNGPEGYSQNGPWVCTNDDGSNVPVSADNKFVLGEGKNVTCVVHQKPQQTPVSAVKSVDGASDAATAGSYSLSYTCTPGPDGKGTSTGKITVDAKGNVADLPAQHVGATCAVTEDARDARGLKQPATPAGGSVSWKDPAAFKVVTNPGNQEKELASTAVAPANGNAGGVTFTVPDSTQGAVRIKVVNSVVPHAGIDKTFAKVTKSTEKVDGKNTFDQTYTITVTNPSAKASLTYDLNDAWQVPNGVTVHKVSISGGAIAGTETPQAGVPYTKTGITLPAGQKHTYTVVLNVSGPDAGLPGIQGTCTPDAVGQGKAVYNKASVTTKGDGQPKEAAACGTLPINPQFKASKTPLDVVRNSDGTFTSSYTVTVTNTSVVASPVVADLTDTPQMPAGTYLHKVRILEKGVDAQGVTLPGRNDTTGTFNGPITLIKGGTGESLAAAPRAGADGGSRTFTMQMTFTVRENTPGYNESDFQCGHQRADGKPSGLVNTIAMEGDTDGEENNHGCLSTDGKLKFSKEVTTQPGNGSTFDVVYTVSVVNEGSLTVSTGPINDKPSFAPGLNPTLVKVQREMGPARTVAAQPDGSYRLSDNEKLYSGLTIRYTITFTVTIDPSAAGYSDELLSCTTDKERLVPGHGLYNKVIPQEGKDSDTRPDHDVACANVSPNAGKRILSIIKTGSQGPLDDAAFDIYPMDPSSPGAKPLSDGVTFTGGKGTGTFTTTGLAINREYWLVETKAPAGHQLMAKPARFKVTDTGIELITPDPGGSALTVSRSGASKSDDTITIRDVQVGTLPLSGGRGIGMNIAVGIAAIAGAGLLALRQRKTSSFGRSA</sequence>
<protein>
    <submittedName>
        <fullName evidence="3">Peptidase</fullName>
    </submittedName>
</protein>
<keyword evidence="1" id="KW-1133">Transmembrane helix</keyword>
<comment type="caution">
    <text evidence="3">The sequence shown here is derived from an EMBL/GenBank/DDBJ whole genome shotgun (WGS) entry which is preliminary data.</text>
</comment>
<name>A0A1Q8VYS3_9ACTO</name>
<dbReference type="InterPro" id="IPR013783">
    <property type="entry name" value="Ig-like_fold"/>
</dbReference>
<keyword evidence="1" id="KW-0812">Transmembrane</keyword>
<dbReference type="Proteomes" id="UP000185772">
    <property type="component" value="Unassembled WGS sequence"/>
</dbReference>
<evidence type="ECO:0000313" key="3">
    <source>
        <dbReference type="EMBL" id="OLO53598.1"/>
    </source>
</evidence>
<evidence type="ECO:0000256" key="1">
    <source>
        <dbReference type="SAM" id="Phobius"/>
    </source>
</evidence>
<proteinExistence type="predicted"/>